<dbReference type="Gene3D" id="2.20.200.10">
    <property type="entry name" value="Outer membrane efflux proteins (OEP)"/>
    <property type="match status" value="1"/>
</dbReference>
<sequence>MKVNRHTPRLAHFVSLSTPLQGATPAARQSRFRGVSRTGLSAVAAALVLAGCSLAPKYERPELPVPSAFPNTAAPAAQQPPAATIAWQDYFTDPRLAKLIEIALANNRDLRVSVLNIEQARAQFQIQRSALFPTLNASASQTRQRPSATGIGNVSEVDQVSVGITSWEIDFFGRITSLKDAALAQYLATEESRKAAQISLVSAVATGWLTVLSDDEFLEITRRTMETRDESLKLTKLRFDNGVASEIDYRFAESQAETARAAYAQQQRLRMQDENALALLLGSPVPPEAFAGSAAGLQALAPIQDLPGGLPSDLLTERPDIRAAEQQLIAANANIGAARAAFFPRVTLTTSIGTASNEFSGLFQSGTKAWSFAPAITLPIFDAGRNRAGLDSAQAQREIAVAQYEKAIQTAFREVADALAGQATYDEQLRALIAQANAEEIRFKLSDMRYRNGIASGLDLLDAQRSLYTAQLATAQARQAKLQNQVALYKTLGGGWSTR</sequence>
<reference evidence="3 4" key="1">
    <citation type="submission" date="2024-03" db="EMBL/GenBank/DDBJ databases">
        <title>Novel species of the genus Variovorax.</title>
        <authorList>
            <person name="Liu Q."/>
            <person name="Xin Y.-H."/>
        </authorList>
    </citation>
    <scope>NUCLEOTIDE SEQUENCE [LARGE SCALE GENOMIC DNA]</scope>
    <source>
        <strain evidence="3 4">KACC 18899</strain>
    </source>
</reference>
<comment type="similarity">
    <text evidence="1 2">Belongs to the outer membrane factor (OMF) (TC 1.B.17) family.</text>
</comment>
<dbReference type="InterPro" id="IPR003423">
    <property type="entry name" value="OMP_efflux"/>
</dbReference>
<keyword evidence="2" id="KW-0472">Membrane</keyword>
<keyword evidence="2" id="KW-1134">Transmembrane beta strand</keyword>
<dbReference type="EMBL" id="JBBKZU010000004">
    <property type="protein sequence ID" value="MEJ8811492.1"/>
    <property type="molecule type" value="Genomic_DNA"/>
</dbReference>
<dbReference type="PANTHER" id="PTHR30203">
    <property type="entry name" value="OUTER MEMBRANE CATION EFFLUX PROTEIN"/>
    <property type="match status" value="1"/>
</dbReference>
<comment type="caution">
    <text evidence="3">The sequence shown here is derived from an EMBL/GenBank/DDBJ whole genome shotgun (WGS) entry which is preliminary data.</text>
</comment>
<keyword evidence="2" id="KW-0812">Transmembrane</keyword>
<keyword evidence="2" id="KW-0449">Lipoprotein</keyword>
<dbReference type="SUPFAM" id="SSF56954">
    <property type="entry name" value="Outer membrane efflux proteins (OEP)"/>
    <property type="match status" value="1"/>
</dbReference>
<proteinExistence type="inferred from homology"/>
<keyword evidence="2" id="KW-0564">Palmitate</keyword>
<evidence type="ECO:0000256" key="1">
    <source>
        <dbReference type="ARBA" id="ARBA00007613"/>
    </source>
</evidence>
<dbReference type="RefSeq" id="WP_340356785.1">
    <property type="nucleotide sequence ID" value="NZ_JBBKZU010000004.1"/>
</dbReference>
<dbReference type="Proteomes" id="UP001365846">
    <property type="component" value="Unassembled WGS sequence"/>
</dbReference>
<keyword evidence="4" id="KW-1185">Reference proteome</keyword>
<evidence type="ECO:0000256" key="2">
    <source>
        <dbReference type="RuleBase" id="RU362097"/>
    </source>
</evidence>
<dbReference type="Gene3D" id="1.20.1600.10">
    <property type="entry name" value="Outer membrane efflux proteins (OEP)"/>
    <property type="match status" value="1"/>
</dbReference>
<accession>A0ABU8VCU9</accession>
<name>A0ABU8VCU9_9BURK</name>
<comment type="subcellular location">
    <subcellularLocation>
        <location evidence="2">Cell membrane</location>
        <topology evidence="2">Lipid-anchor</topology>
    </subcellularLocation>
</comment>
<evidence type="ECO:0000313" key="3">
    <source>
        <dbReference type="EMBL" id="MEJ8811492.1"/>
    </source>
</evidence>
<dbReference type="NCBIfam" id="TIGR01845">
    <property type="entry name" value="outer_NodT"/>
    <property type="match status" value="1"/>
</dbReference>
<dbReference type="PANTHER" id="PTHR30203:SF32">
    <property type="entry name" value="CATION EFFLUX SYSTEM PROTEIN CUSC"/>
    <property type="match status" value="1"/>
</dbReference>
<organism evidence="3 4">
    <name type="scientific">Variovorax ureilyticus</name>
    <dbReference type="NCBI Taxonomy" id="1836198"/>
    <lineage>
        <taxon>Bacteria</taxon>
        <taxon>Pseudomonadati</taxon>
        <taxon>Pseudomonadota</taxon>
        <taxon>Betaproteobacteria</taxon>
        <taxon>Burkholderiales</taxon>
        <taxon>Comamonadaceae</taxon>
        <taxon>Variovorax</taxon>
    </lineage>
</organism>
<dbReference type="InterPro" id="IPR010131">
    <property type="entry name" value="MdtP/NodT-like"/>
</dbReference>
<evidence type="ECO:0000313" key="4">
    <source>
        <dbReference type="Proteomes" id="UP001365846"/>
    </source>
</evidence>
<dbReference type="Pfam" id="PF02321">
    <property type="entry name" value="OEP"/>
    <property type="match status" value="2"/>
</dbReference>
<protein>
    <submittedName>
        <fullName evidence="3">Efflux transporter outer membrane subunit</fullName>
    </submittedName>
</protein>
<gene>
    <name evidence="3" type="ORF">WKW77_10475</name>
</gene>